<dbReference type="AlphaFoldDB" id="A0A3P6RS12"/>
<dbReference type="Proteomes" id="UP000271889">
    <property type="component" value="Unassembled WGS sequence"/>
</dbReference>
<organism evidence="1 2">
    <name type="scientific">Cylicostephanus goldi</name>
    <name type="common">Nematode worm</name>
    <dbReference type="NCBI Taxonomy" id="71465"/>
    <lineage>
        <taxon>Eukaryota</taxon>
        <taxon>Metazoa</taxon>
        <taxon>Ecdysozoa</taxon>
        <taxon>Nematoda</taxon>
        <taxon>Chromadorea</taxon>
        <taxon>Rhabditida</taxon>
        <taxon>Rhabditina</taxon>
        <taxon>Rhabditomorpha</taxon>
        <taxon>Strongyloidea</taxon>
        <taxon>Strongylidae</taxon>
        <taxon>Cylicostephanus</taxon>
    </lineage>
</organism>
<dbReference type="EMBL" id="UYRV01017344">
    <property type="protein sequence ID" value="VDK63079.1"/>
    <property type="molecule type" value="Genomic_DNA"/>
</dbReference>
<sequence length="66" mass="7858">MPKLSSAEKEEQARLSEEIEHFTQQADDLLGEVVSKRKDYPHFIVKLEENRLREKFVRLVRGFSIR</sequence>
<dbReference type="OrthoDB" id="5862492at2759"/>
<proteinExistence type="predicted"/>
<name>A0A3P6RS12_CYLGO</name>
<reference evidence="1 2" key="1">
    <citation type="submission" date="2018-11" db="EMBL/GenBank/DDBJ databases">
        <authorList>
            <consortium name="Pathogen Informatics"/>
        </authorList>
    </citation>
    <scope>NUCLEOTIDE SEQUENCE [LARGE SCALE GENOMIC DNA]</scope>
</reference>
<evidence type="ECO:0000313" key="2">
    <source>
        <dbReference type="Proteomes" id="UP000271889"/>
    </source>
</evidence>
<keyword evidence="2" id="KW-1185">Reference proteome</keyword>
<gene>
    <name evidence="1" type="ORF">CGOC_LOCUS5624</name>
</gene>
<protein>
    <submittedName>
        <fullName evidence="1">Uncharacterized protein</fullName>
    </submittedName>
</protein>
<evidence type="ECO:0000313" key="1">
    <source>
        <dbReference type="EMBL" id="VDK63079.1"/>
    </source>
</evidence>
<accession>A0A3P6RS12</accession>